<evidence type="ECO:0000313" key="2">
    <source>
        <dbReference type="Proteomes" id="UP000251995"/>
    </source>
</evidence>
<evidence type="ECO:0000313" key="1">
    <source>
        <dbReference type="EMBL" id="AXE38340.1"/>
    </source>
</evidence>
<reference evidence="1 2" key="1">
    <citation type="submission" date="2017-12" db="EMBL/GenBank/DDBJ databases">
        <title>The whole genome sequence of the Acidipropionibacterium virtanenii sp. nov. type strain JS278.</title>
        <authorList>
            <person name="Laine P."/>
            <person name="Deptula P."/>
            <person name="Varmanen P."/>
            <person name="Auvinen P."/>
        </authorList>
    </citation>
    <scope>NUCLEOTIDE SEQUENCE [LARGE SCALE GENOMIC DNA]</scope>
    <source>
        <strain evidence="1 2">JS278</strain>
    </source>
</reference>
<dbReference type="AlphaFoldDB" id="A0A344USU2"/>
<dbReference type="OrthoDB" id="3248299at2"/>
<dbReference type="Pfam" id="PF14885">
    <property type="entry name" value="GHL15"/>
    <property type="match status" value="1"/>
</dbReference>
<sequence length="333" mass="35903">MAPSLAWIRYAGPLERNEVERAAGRFRAVILQPWEEDAARRLKDADPGVTVLAYQCLSSVRIYEPGPRYTSGVSPQVADRAGTCAMRNGELIEWEGYPGHYQQKVWDPVYRSLWVSNVVSWMSGSAFDGVMADNDVFDDYYGHGIDPMVLREGLDQLVDDAGAALAGIGKLLVPNIAEARREPGRWGRHSRFGGGLEECFLGWGTGPDEWLDLADCLAQLPELTAPGLTITRVPGSGTPGDPGLTLALAAAWVFAPEADVAVTATSHDGYSAMPLIETPDLGAPELPWLQPAPGCFSRRLTKGTAMVNLSATEATFDGVTLGPRTGYLHMAVS</sequence>
<dbReference type="EMBL" id="CP025198">
    <property type="protein sequence ID" value="AXE38340.1"/>
    <property type="molecule type" value="Genomic_DNA"/>
</dbReference>
<evidence type="ECO:0008006" key="3">
    <source>
        <dbReference type="Google" id="ProtNLM"/>
    </source>
</evidence>
<keyword evidence="2" id="KW-1185">Reference proteome</keyword>
<protein>
    <recommendedName>
        <fullName evidence="3">Glycoside-hydrolase family GH114 TIM-barrel domain-containing protein</fullName>
    </recommendedName>
</protein>
<dbReference type="Proteomes" id="UP000251995">
    <property type="component" value="Chromosome"/>
</dbReference>
<accession>A0A344USU2</accession>
<dbReference type="KEGG" id="acij:JS278_01160"/>
<organism evidence="1 2">
    <name type="scientific">Acidipropionibacterium virtanenii</name>
    <dbReference type="NCBI Taxonomy" id="2057246"/>
    <lineage>
        <taxon>Bacteria</taxon>
        <taxon>Bacillati</taxon>
        <taxon>Actinomycetota</taxon>
        <taxon>Actinomycetes</taxon>
        <taxon>Propionibacteriales</taxon>
        <taxon>Propionibacteriaceae</taxon>
        <taxon>Acidipropionibacterium</taxon>
    </lineage>
</organism>
<dbReference type="RefSeq" id="WP_114044364.1">
    <property type="nucleotide sequence ID" value="NZ_CP025198.1"/>
</dbReference>
<dbReference type="InterPro" id="IPR029455">
    <property type="entry name" value="GHL15"/>
</dbReference>
<name>A0A344USU2_9ACTN</name>
<gene>
    <name evidence="1" type="ORF">JS278_01160</name>
</gene>
<proteinExistence type="predicted"/>